<accession>A0A6J4HX26</accession>
<reference evidence="1" key="1">
    <citation type="submission" date="2020-02" db="EMBL/GenBank/DDBJ databases">
        <authorList>
            <person name="Meier V. D."/>
        </authorList>
    </citation>
    <scope>NUCLEOTIDE SEQUENCE</scope>
    <source>
        <strain evidence="1">AVDCRST_MAG27</strain>
    </source>
</reference>
<dbReference type="AlphaFoldDB" id="A0A6J4HX26"/>
<proteinExistence type="predicted"/>
<gene>
    <name evidence="1" type="ORF">AVDCRST_MAG27-2163</name>
</gene>
<sequence length="82" mass="8743">MIIISLSAQVVLCQVDMRQVVQGGTERGYATPDAEWVVASCIPHEPGHTLRDAKPPIVMEPAPADRSAFETGFGRANAGARP</sequence>
<evidence type="ECO:0000313" key="1">
    <source>
        <dbReference type="EMBL" id="CAA9234031.1"/>
    </source>
</evidence>
<protein>
    <submittedName>
        <fullName evidence="1">Uncharacterized protein</fullName>
    </submittedName>
</protein>
<name>A0A6J4HX26_9PROT</name>
<organism evidence="1">
    <name type="scientific">uncultured Craurococcus sp</name>
    <dbReference type="NCBI Taxonomy" id="1135998"/>
    <lineage>
        <taxon>Bacteria</taxon>
        <taxon>Pseudomonadati</taxon>
        <taxon>Pseudomonadota</taxon>
        <taxon>Alphaproteobacteria</taxon>
        <taxon>Acetobacterales</taxon>
        <taxon>Acetobacteraceae</taxon>
        <taxon>Craurococcus</taxon>
        <taxon>environmental samples</taxon>
    </lineage>
</organism>
<dbReference type="EMBL" id="CADCTD010000049">
    <property type="protein sequence ID" value="CAA9234031.1"/>
    <property type="molecule type" value="Genomic_DNA"/>
</dbReference>